<dbReference type="GO" id="GO:0046872">
    <property type="term" value="F:metal ion binding"/>
    <property type="evidence" value="ECO:0007669"/>
    <property type="project" value="UniProtKB-KW"/>
</dbReference>
<evidence type="ECO:0000256" key="7">
    <source>
        <dbReference type="ARBA" id="ARBA00029697"/>
    </source>
</evidence>
<accession>C4JD83</accession>
<dbReference type="OrthoDB" id="8783038at2759"/>
<sequence length="732" mass="82464">MAQVEVDPHFGAELRDAFKPVNAWVSSGIGWLDEIQQFYRERGALEKEYASKLTALCRKYLDRKSKKSSSLSVGDTPAMTPGSLESASLTTWTTQLSAIEAEAAERNKFGADLEFRIAEPLKQVAARYEELRKHHVEWSSKLEKERDASYSDLKKVKGKYDGVCQEVENRRKKMESAFDHGKAKAQNAYQQQAAEMNNVKNTYLIAINVTNKLKEKYYYEYVPELLDGLQDLNETRVAKLNSIWTLAAQLEKSLVSKTDEHISHVISEIPRNNPKLDSMMFSRHNVTNWQEPMDIQFEPSPVWHDDASMVTDEAAKIFLRNLLSKSKSQMKEMKGEADKKRREVENAKNVRQSIRDGKDKRDEVEVVRAIFSMQEDLHQLDRKRLTAEVETSTVTSVVGDLSFGAKNHNFRQQTFKIPTNCDLCGDRIWGLSAKGFDCRDCGYTCHNKCEMKVAPECPGEQTKEEKKKLKAERQEAANATRPYEASTTTTSAAELPTLSRRDTMILLAPDTQLVQLDRHLLFQVRLQTRDLRSCPPHRPRRRSCYSEKHRVVAPPPQQYVSSPPPVTNGGSTSKSSEPRGKMLYPYQANGEDEISVDEGQTVLVVEPDDGSGWIRVRAGQSTGLVPASYVDASPPSEREGRPESTYSASSASLANSIANKRRGPAVAPKRGAKKLQYVIALYDYQARTEVEWSMVEGDKFVLINRDSGNGWADVEKGGVTKCVPANYIEDVA</sequence>
<dbReference type="CDD" id="cd11912">
    <property type="entry name" value="SH3_Bzz1_1"/>
    <property type="match status" value="1"/>
</dbReference>
<feature type="region of interest" description="Disordered" evidence="14">
    <location>
        <begin position="329"/>
        <end position="356"/>
    </location>
</feature>
<dbReference type="SMART" id="SM00055">
    <property type="entry name" value="FCH"/>
    <property type="match status" value="1"/>
</dbReference>
<dbReference type="CDD" id="cd20824">
    <property type="entry name" value="C1_SpBZZ1-like"/>
    <property type="match status" value="1"/>
</dbReference>
<dbReference type="InterPro" id="IPR046349">
    <property type="entry name" value="C1-like_sf"/>
</dbReference>
<keyword evidence="19" id="KW-1185">Reference proteome</keyword>
<dbReference type="SMART" id="SM00326">
    <property type="entry name" value="SH3"/>
    <property type="match status" value="2"/>
</dbReference>
<feature type="domain" description="SH3" evidence="15">
    <location>
        <begin position="575"/>
        <end position="635"/>
    </location>
</feature>
<evidence type="ECO:0000256" key="2">
    <source>
        <dbReference type="ARBA" id="ARBA00017350"/>
    </source>
</evidence>
<dbReference type="PANTHER" id="PTHR15735:SF21">
    <property type="entry name" value="PROTEIN NERVOUS WRECK"/>
    <property type="match status" value="1"/>
</dbReference>
<dbReference type="SUPFAM" id="SSF50044">
    <property type="entry name" value="SH3-domain"/>
    <property type="match status" value="2"/>
</dbReference>
<evidence type="ECO:0000259" key="15">
    <source>
        <dbReference type="PROSITE" id="PS50002"/>
    </source>
</evidence>
<evidence type="ECO:0000256" key="12">
    <source>
        <dbReference type="PROSITE-ProRule" id="PRU00192"/>
    </source>
</evidence>
<dbReference type="InterPro" id="IPR035459">
    <property type="entry name" value="Bzz1_SH3_1"/>
</dbReference>
<feature type="compositionally biased region" description="Pro residues" evidence="14">
    <location>
        <begin position="553"/>
        <end position="566"/>
    </location>
</feature>
<dbReference type="PRINTS" id="PR00008">
    <property type="entry name" value="DAGPEDOMAIN"/>
</dbReference>
<keyword evidence="3 12" id="KW-0728">SH3 domain</keyword>
<dbReference type="InterPro" id="IPR001452">
    <property type="entry name" value="SH3_domain"/>
</dbReference>
<dbReference type="InParanoid" id="C4JD83"/>
<gene>
    <name evidence="18" type="ORF">UREG_00284</name>
</gene>
<evidence type="ECO:0000259" key="17">
    <source>
        <dbReference type="PROSITE" id="PS51741"/>
    </source>
</evidence>
<dbReference type="PROSITE" id="PS50002">
    <property type="entry name" value="SH3"/>
    <property type="match status" value="2"/>
</dbReference>
<dbReference type="Proteomes" id="UP000002058">
    <property type="component" value="Unassembled WGS sequence"/>
</dbReference>
<dbReference type="InterPro" id="IPR002219">
    <property type="entry name" value="PKC_DAG/PE"/>
</dbReference>
<comment type="function">
    <text evidence="9">Plays a role in endocytosis and trafficking to the vacuole. Functions with type I myosins to restore polarity of the actin cytoskeleton after NaCl stress.</text>
</comment>
<dbReference type="EMBL" id="CH476615">
    <property type="protein sequence ID" value="EEP75438.1"/>
    <property type="molecule type" value="Genomic_DNA"/>
</dbReference>
<evidence type="ECO:0000259" key="16">
    <source>
        <dbReference type="PROSITE" id="PS50081"/>
    </source>
</evidence>
<dbReference type="PROSITE" id="PS00479">
    <property type="entry name" value="ZF_DAG_PE_1"/>
    <property type="match status" value="1"/>
</dbReference>
<feature type="region of interest" description="Disordered" evidence="14">
    <location>
        <begin position="532"/>
        <end position="583"/>
    </location>
</feature>
<dbReference type="FunFam" id="3.30.60.20:FF:000040">
    <property type="entry name" value="Actin polymerization protein Bzz1"/>
    <property type="match status" value="1"/>
</dbReference>
<dbReference type="GO" id="GO:0072583">
    <property type="term" value="P:clathrin-dependent endocytosis"/>
    <property type="evidence" value="ECO:0007669"/>
    <property type="project" value="EnsemblFungi"/>
</dbReference>
<keyword evidence="6 13" id="KW-0175">Coiled coil</keyword>
<dbReference type="SUPFAM" id="SSF57889">
    <property type="entry name" value="Cysteine-rich domain"/>
    <property type="match status" value="1"/>
</dbReference>
<evidence type="ECO:0000313" key="19">
    <source>
        <dbReference type="Proteomes" id="UP000002058"/>
    </source>
</evidence>
<feature type="domain" description="F-BAR" evidence="17">
    <location>
        <begin position="8"/>
        <end position="277"/>
    </location>
</feature>
<dbReference type="InterPro" id="IPR031160">
    <property type="entry name" value="F_BAR_dom"/>
</dbReference>
<dbReference type="FunFam" id="1.20.1270.60:FF:000060">
    <property type="entry name" value="Actin polymerization protein Bzz1"/>
    <property type="match status" value="1"/>
</dbReference>
<name>C4JD83_UNCRE</name>
<evidence type="ECO:0000256" key="1">
    <source>
        <dbReference type="ARBA" id="ARBA00016255"/>
    </source>
</evidence>
<dbReference type="STRING" id="336963.C4JD83"/>
<dbReference type="InterPro" id="IPR020454">
    <property type="entry name" value="DAG/PE-bd"/>
</dbReference>
<reference evidence="19" key="1">
    <citation type="journal article" date="2009" name="Genome Res.">
        <title>Comparative genomic analyses of the human fungal pathogens Coccidioides and their relatives.</title>
        <authorList>
            <person name="Sharpton T.J."/>
            <person name="Stajich J.E."/>
            <person name="Rounsley S.D."/>
            <person name="Gardner M.J."/>
            <person name="Wortman J.R."/>
            <person name="Jordar V.S."/>
            <person name="Maiti R."/>
            <person name="Kodira C.D."/>
            <person name="Neafsey D.E."/>
            <person name="Zeng Q."/>
            <person name="Hung C.-Y."/>
            <person name="McMahan C."/>
            <person name="Muszewska A."/>
            <person name="Grynberg M."/>
            <person name="Mandel M.A."/>
            <person name="Kellner E.M."/>
            <person name="Barker B.M."/>
            <person name="Galgiani J.N."/>
            <person name="Orbach M.J."/>
            <person name="Kirkland T.N."/>
            <person name="Cole G.T."/>
            <person name="Henn M.R."/>
            <person name="Birren B.W."/>
            <person name="Taylor J.W."/>
        </authorList>
    </citation>
    <scope>NUCLEOTIDE SEQUENCE [LARGE SCALE GENOMIC DNA]</scope>
    <source>
        <strain evidence="19">UAMH 1704</strain>
    </source>
</reference>
<feature type="compositionally biased region" description="Low complexity" evidence="14">
    <location>
        <begin position="484"/>
        <end position="495"/>
    </location>
</feature>
<proteinExistence type="inferred from homology"/>
<dbReference type="Gene3D" id="2.30.30.40">
    <property type="entry name" value="SH3 Domains"/>
    <property type="match status" value="2"/>
</dbReference>
<protein>
    <recommendedName>
        <fullName evidence="2">High osmolarity signaling protein SHO1</fullName>
    </recommendedName>
    <alternativeName>
        <fullName evidence="1">High osmolarity signaling protein sho1</fullName>
    </alternativeName>
    <alternativeName>
        <fullName evidence="7 8">Osmosensor SHO1</fullName>
    </alternativeName>
    <alternativeName>
        <fullName evidence="11">Protein BZZ1</fullName>
    </alternativeName>
</protein>
<dbReference type="PANTHER" id="PTHR15735">
    <property type="entry name" value="FCH AND DOUBLE SH3 DOMAINS PROTEIN"/>
    <property type="match status" value="1"/>
</dbReference>
<dbReference type="HOGENOM" id="CLU_015390_1_0_1"/>
<evidence type="ECO:0000313" key="18">
    <source>
        <dbReference type="EMBL" id="EEP75438.1"/>
    </source>
</evidence>
<comment type="similarity">
    <text evidence="10">Belongs to the BZZ1 family.</text>
</comment>
<dbReference type="GO" id="GO:0030479">
    <property type="term" value="C:actin cortical patch"/>
    <property type="evidence" value="ECO:0007669"/>
    <property type="project" value="EnsemblFungi"/>
</dbReference>
<evidence type="ECO:0000256" key="4">
    <source>
        <dbReference type="ARBA" id="ARBA00022723"/>
    </source>
</evidence>
<dbReference type="Pfam" id="PF14604">
    <property type="entry name" value="SH3_9"/>
    <property type="match status" value="2"/>
</dbReference>
<dbReference type="eggNOG" id="KOG3565">
    <property type="taxonomic scope" value="Eukaryota"/>
</dbReference>
<dbReference type="Pfam" id="PF00130">
    <property type="entry name" value="C1_1"/>
    <property type="match status" value="1"/>
</dbReference>
<keyword evidence="5" id="KW-0862">Zinc</keyword>
<dbReference type="Gene3D" id="1.20.1270.60">
    <property type="entry name" value="Arfaptin homology (AH) domain/BAR domain"/>
    <property type="match status" value="1"/>
</dbReference>
<evidence type="ECO:0000256" key="3">
    <source>
        <dbReference type="ARBA" id="ARBA00022443"/>
    </source>
</evidence>
<evidence type="ECO:0000256" key="5">
    <source>
        <dbReference type="ARBA" id="ARBA00022833"/>
    </source>
</evidence>
<dbReference type="FunFam" id="2.30.30.40:FF:000161">
    <property type="entry name" value="Actin polymerization protein Bzz1"/>
    <property type="match status" value="1"/>
</dbReference>
<dbReference type="InterPro" id="IPR036028">
    <property type="entry name" value="SH3-like_dom_sf"/>
</dbReference>
<evidence type="ECO:0000256" key="9">
    <source>
        <dbReference type="ARBA" id="ARBA00054085"/>
    </source>
</evidence>
<evidence type="ECO:0000256" key="6">
    <source>
        <dbReference type="ARBA" id="ARBA00023054"/>
    </source>
</evidence>
<dbReference type="GO" id="GO:0030833">
    <property type="term" value="P:regulation of actin filament polymerization"/>
    <property type="evidence" value="ECO:0007669"/>
    <property type="project" value="TreeGrafter"/>
</dbReference>
<evidence type="ECO:0000256" key="13">
    <source>
        <dbReference type="PROSITE-ProRule" id="PRU01077"/>
    </source>
</evidence>
<dbReference type="SMART" id="SM00109">
    <property type="entry name" value="C1"/>
    <property type="match status" value="1"/>
</dbReference>
<dbReference type="Gene3D" id="3.30.60.20">
    <property type="match status" value="1"/>
</dbReference>
<feature type="region of interest" description="Disordered" evidence="14">
    <location>
        <begin position="626"/>
        <end position="652"/>
    </location>
</feature>
<dbReference type="GeneID" id="8439040"/>
<dbReference type="InterPro" id="IPR001060">
    <property type="entry name" value="FCH_dom"/>
</dbReference>
<dbReference type="PROSITE" id="PS50081">
    <property type="entry name" value="ZF_DAG_PE_2"/>
    <property type="match status" value="1"/>
</dbReference>
<organism evidence="18 19">
    <name type="scientific">Uncinocarpus reesii (strain UAMH 1704)</name>
    <dbReference type="NCBI Taxonomy" id="336963"/>
    <lineage>
        <taxon>Eukaryota</taxon>
        <taxon>Fungi</taxon>
        <taxon>Dikarya</taxon>
        <taxon>Ascomycota</taxon>
        <taxon>Pezizomycotina</taxon>
        <taxon>Eurotiomycetes</taxon>
        <taxon>Eurotiomycetidae</taxon>
        <taxon>Onygenales</taxon>
        <taxon>Onygenaceae</taxon>
        <taxon>Uncinocarpus</taxon>
    </lineage>
</organism>
<dbReference type="VEuPathDB" id="FungiDB:UREG_00284"/>
<feature type="region of interest" description="Disordered" evidence="14">
    <location>
        <begin position="468"/>
        <end position="495"/>
    </location>
</feature>
<evidence type="ECO:0000256" key="14">
    <source>
        <dbReference type="SAM" id="MobiDB-lite"/>
    </source>
</evidence>
<dbReference type="GO" id="GO:0034314">
    <property type="term" value="P:Arp2/3 complex-mediated actin nucleation"/>
    <property type="evidence" value="ECO:0007669"/>
    <property type="project" value="EnsemblFungi"/>
</dbReference>
<dbReference type="FunCoup" id="C4JD83">
    <property type="interactions" value="301"/>
</dbReference>
<dbReference type="SUPFAM" id="SSF103657">
    <property type="entry name" value="BAR/IMD domain-like"/>
    <property type="match status" value="1"/>
</dbReference>
<dbReference type="OMA" id="YADGWWE"/>
<evidence type="ECO:0000256" key="10">
    <source>
        <dbReference type="ARBA" id="ARBA00061387"/>
    </source>
</evidence>
<dbReference type="AlphaFoldDB" id="C4JD83"/>
<evidence type="ECO:0000256" key="8">
    <source>
        <dbReference type="ARBA" id="ARBA00030785"/>
    </source>
</evidence>
<feature type="domain" description="SH3" evidence="15">
    <location>
        <begin position="673"/>
        <end position="732"/>
    </location>
</feature>
<dbReference type="RefSeq" id="XP_002540771.1">
    <property type="nucleotide sequence ID" value="XM_002540725.1"/>
</dbReference>
<dbReference type="PROSITE" id="PS51741">
    <property type="entry name" value="F_BAR"/>
    <property type="match status" value="1"/>
</dbReference>
<keyword evidence="4" id="KW-0479">Metal-binding</keyword>
<dbReference type="Pfam" id="PF00611">
    <property type="entry name" value="FCH"/>
    <property type="match status" value="1"/>
</dbReference>
<dbReference type="GO" id="GO:0106006">
    <property type="term" value="F:cytoskeletal protein-membrane anchor activity"/>
    <property type="evidence" value="ECO:0007669"/>
    <property type="project" value="EnsemblFungi"/>
</dbReference>
<dbReference type="KEGG" id="ure:UREG_00284"/>
<dbReference type="InterPro" id="IPR027267">
    <property type="entry name" value="AH/BAR_dom_sf"/>
</dbReference>
<feature type="domain" description="Phorbol-ester/DAG-type" evidence="16">
    <location>
        <begin position="407"/>
        <end position="457"/>
    </location>
</feature>
<evidence type="ECO:0000256" key="11">
    <source>
        <dbReference type="ARBA" id="ARBA00074946"/>
    </source>
</evidence>